<evidence type="ECO:0000256" key="5">
    <source>
        <dbReference type="ARBA" id="ARBA00023136"/>
    </source>
</evidence>
<evidence type="ECO:0000256" key="8">
    <source>
        <dbReference type="ARBA" id="ARBA00035585"/>
    </source>
</evidence>
<dbReference type="GO" id="GO:0140114">
    <property type="term" value="P:cellular detoxification of fluoride"/>
    <property type="evidence" value="ECO:0007669"/>
    <property type="project" value="UniProtKB-UniRule"/>
</dbReference>
<accession>A0A1M6EVI8</accession>
<protein>
    <recommendedName>
        <fullName evidence="10">Fluoride-specific ion channel FluC</fullName>
    </recommendedName>
</protein>
<dbReference type="EMBL" id="FQZS01000010">
    <property type="protein sequence ID" value="SHI89497.1"/>
    <property type="molecule type" value="Genomic_DNA"/>
</dbReference>
<keyword evidence="12" id="KW-1185">Reference proteome</keyword>
<comment type="catalytic activity">
    <reaction evidence="8">
        <text>fluoride(in) = fluoride(out)</text>
        <dbReference type="Rhea" id="RHEA:76159"/>
        <dbReference type="ChEBI" id="CHEBI:17051"/>
    </reaction>
    <physiologicalReaction direction="left-to-right" evidence="8">
        <dbReference type="Rhea" id="RHEA:76160"/>
    </physiologicalReaction>
</comment>
<dbReference type="PANTHER" id="PTHR28259:SF1">
    <property type="entry name" value="FLUORIDE EXPORT PROTEIN 1-RELATED"/>
    <property type="match status" value="1"/>
</dbReference>
<organism evidence="11 12">
    <name type="scientific">Lutispora thermophila DSM 19022</name>
    <dbReference type="NCBI Taxonomy" id="1122184"/>
    <lineage>
        <taxon>Bacteria</taxon>
        <taxon>Bacillati</taxon>
        <taxon>Bacillota</taxon>
        <taxon>Clostridia</taxon>
        <taxon>Lutisporales</taxon>
        <taxon>Lutisporaceae</taxon>
        <taxon>Lutispora</taxon>
    </lineage>
</organism>
<proteinExistence type="inferred from homology"/>
<evidence type="ECO:0000256" key="10">
    <source>
        <dbReference type="HAMAP-Rule" id="MF_00454"/>
    </source>
</evidence>
<evidence type="ECO:0000256" key="6">
    <source>
        <dbReference type="ARBA" id="ARBA00023303"/>
    </source>
</evidence>
<dbReference type="PANTHER" id="PTHR28259">
    <property type="entry name" value="FLUORIDE EXPORT PROTEIN 1-RELATED"/>
    <property type="match status" value="1"/>
</dbReference>
<reference evidence="11 12" key="1">
    <citation type="submission" date="2016-11" db="EMBL/GenBank/DDBJ databases">
        <authorList>
            <person name="Jaros S."/>
            <person name="Januszkiewicz K."/>
            <person name="Wedrychowicz H."/>
        </authorList>
    </citation>
    <scope>NUCLEOTIDE SEQUENCE [LARGE SCALE GENOMIC DNA]</scope>
    <source>
        <strain evidence="11 12">DSM 19022</strain>
    </source>
</reference>
<keyword evidence="10" id="KW-0915">Sodium</keyword>
<dbReference type="GO" id="GO:0062054">
    <property type="term" value="F:fluoride channel activity"/>
    <property type="evidence" value="ECO:0007669"/>
    <property type="project" value="UniProtKB-UniRule"/>
</dbReference>
<feature type="transmembrane region" description="Helical" evidence="10">
    <location>
        <begin position="67"/>
        <end position="85"/>
    </location>
</feature>
<feature type="transmembrane region" description="Helical" evidence="10">
    <location>
        <begin position="97"/>
        <end position="120"/>
    </location>
</feature>
<keyword evidence="4 10" id="KW-1133">Transmembrane helix</keyword>
<name>A0A1M6EVI8_9FIRM</name>
<evidence type="ECO:0000313" key="11">
    <source>
        <dbReference type="EMBL" id="SHI89497.1"/>
    </source>
</evidence>
<dbReference type="AlphaFoldDB" id="A0A1M6EVI8"/>
<sequence length="124" mass="13474">MQKLIIVGIGGFIGCCLRYLISSYFSKILGTQFPYGTLIVNIIGGILIGFVMDYSIKPDVVSPSIKLFLTTGLMGGLTTFSTFSYETINLFYLGNYLLGTINISLNLILSLVGVILGKFVSKLL</sequence>
<keyword evidence="10" id="KW-0406">Ion transport</keyword>
<dbReference type="RefSeq" id="WP_073025807.1">
    <property type="nucleotide sequence ID" value="NZ_FQZS01000010.1"/>
</dbReference>
<dbReference type="Pfam" id="PF02537">
    <property type="entry name" value="CRCB"/>
    <property type="match status" value="1"/>
</dbReference>
<keyword evidence="10" id="KW-0813">Transport</keyword>
<evidence type="ECO:0000256" key="4">
    <source>
        <dbReference type="ARBA" id="ARBA00022989"/>
    </source>
</evidence>
<dbReference type="GO" id="GO:0005886">
    <property type="term" value="C:plasma membrane"/>
    <property type="evidence" value="ECO:0007669"/>
    <property type="project" value="UniProtKB-SubCell"/>
</dbReference>
<evidence type="ECO:0000256" key="2">
    <source>
        <dbReference type="ARBA" id="ARBA00022475"/>
    </source>
</evidence>
<keyword evidence="2 10" id="KW-1003">Cell membrane</keyword>
<dbReference type="GO" id="GO:0046872">
    <property type="term" value="F:metal ion binding"/>
    <property type="evidence" value="ECO:0007669"/>
    <property type="project" value="UniProtKB-KW"/>
</dbReference>
<dbReference type="NCBIfam" id="TIGR00494">
    <property type="entry name" value="crcB"/>
    <property type="match status" value="1"/>
</dbReference>
<dbReference type="PROSITE" id="PS51257">
    <property type="entry name" value="PROKAR_LIPOPROTEIN"/>
    <property type="match status" value="1"/>
</dbReference>
<keyword evidence="5 10" id="KW-0472">Membrane</keyword>
<dbReference type="Proteomes" id="UP000184442">
    <property type="component" value="Unassembled WGS sequence"/>
</dbReference>
<feature type="transmembrane region" description="Helical" evidence="10">
    <location>
        <begin position="5"/>
        <end position="21"/>
    </location>
</feature>
<keyword evidence="10" id="KW-0479">Metal-binding</keyword>
<evidence type="ECO:0000256" key="1">
    <source>
        <dbReference type="ARBA" id="ARBA00004651"/>
    </source>
</evidence>
<evidence type="ECO:0000256" key="3">
    <source>
        <dbReference type="ARBA" id="ARBA00022692"/>
    </source>
</evidence>
<comment type="activity regulation">
    <text evidence="10">Na(+) is not transported, but it plays an essential structural role and its presence is essential for fluoride channel function.</text>
</comment>
<evidence type="ECO:0000256" key="7">
    <source>
        <dbReference type="ARBA" id="ARBA00035120"/>
    </source>
</evidence>
<feature type="transmembrane region" description="Helical" evidence="10">
    <location>
        <begin position="33"/>
        <end position="55"/>
    </location>
</feature>
<comment type="subcellular location">
    <subcellularLocation>
        <location evidence="1 10">Cell membrane</location>
        <topology evidence="1 10">Multi-pass membrane protein</topology>
    </subcellularLocation>
</comment>
<dbReference type="InterPro" id="IPR003691">
    <property type="entry name" value="FluC"/>
</dbReference>
<dbReference type="STRING" id="1122184.SAMN02745176_01726"/>
<feature type="binding site" evidence="10">
    <location>
        <position position="78"/>
    </location>
    <ligand>
        <name>Na(+)</name>
        <dbReference type="ChEBI" id="CHEBI:29101"/>
        <note>structural</note>
    </ligand>
</feature>
<evidence type="ECO:0000256" key="9">
    <source>
        <dbReference type="ARBA" id="ARBA00049940"/>
    </source>
</evidence>
<gene>
    <name evidence="10" type="primary">fluC</name>
    <name evidence="10" type="synonym">crcB</name>
    <name evidence="11" type="ORF">SAMN02745176_01726</name>
</gene>
<feature type="binding site" evidence="10">
    <location>
        <position position="75"/>
    </location>
    <ligand>
        <name>Na(+)</name>
        <dbReference type="ChEBI" id="CHEBI:29101"/>
        <note>structural</note>
    </ligand>
</feature>
<dbReference type="HAMAP" id="MF_00454">
    <property type="entry name" value="FluC"/>
    <property type="match status" value="1"/>
</dbReference>
<keyword evidence="3 10" id="KW-0812">Transmembrane</keyword>
<comment type="function">
    <text evidence="9 10">Fluoride-specific ion channel. Important for reducing fluoride concentration in the cell, thus reducing its toxicity.</text>
</comment>
<evidence type="ECO:0000313" key="12">
    <source>
        <dbReference type="Proteomes" id="UP000184442"/>
    </source>
</evidence>
<keyword evidence="6 10" id="KW-0407">Ion channel</keyword>
<comment type="similarity">
    <text evidence="7 10">Belongs to the fluoride channel Fluc/FEX (TC 1.A.43) family.</text>
</comment>